<evidence type="ECO:0000313" key="2">
    <source>
        <dbReference type="Proteomes" id="UP000010824"/>
    </source>
</evidence>
<protein>
    <submittedName>
        <fullName evidence="1">Putative methanogenesis marker protein 17</fullName>
    </submittedName>
</protein>
<dbReference type="KEGG" id="mfo:Metfor_0210"/>
<dbReference type="Pfam" id="PF09886">
    <property type="entry name" value="DUF2113"/>
    <property type="match status" value="1"/>
</dbReference>
<sequence>MQAIEHFEVECPEALGAEYYTQIANDVLLDHNLMKVIDKLHIYIDPKVPVFVAVGTLKKISTRVRIGDFANVNPMETKITLVISEETYMAPMLKILWERFGKEKVEQPDRFTVILYNVPATPQEIEEIVVADPSESLHKDLIYALRCIAPEGFRLRSEVFTGTKFKFVASENTLAEDIGTLVAEKFKLMGEVPP</sequence>
<dbReference type="EMBL" id="CP003167">
    <property type="protein sequence ID" value="AGB01291.1"/>
    <property type="molecule type" value="Genomic_DNA"/>
</dbReference>
<gene>
    <name evidence="1" type="ordered locus">Metfor_0210</name>
</gene>
<proteinExistence type="predicted"/>
<dbReference type="HOGENOM" id="CLU_121275_0_0_2"/>
<reference evidence="1 2" key="2">
    <citation type="journal article" date="2014" name="Genome Announc.">
        <title>Complete Genome Sequence of Methanoregula formicica SMSPT, a Mesophilic Hydrogenotrophic Methanogen Isolated from a Methanogenic Upflow Anaerobic Sludge Blanket Reactor.</title>
        <authorList>
            <person name="Yamamoto K."/>
            <person name="Tamaki H."/>
            <person name="Cadillo-Quiroz H."/>
            <person name="Imachi H."/>
            <person name="Kyrpides N."/>
            <person name="Woyke T."/>
            <person name="Goodwin L."/>
            <person name="Zinder S.H."/>
            <person name="Kamagata Y."/>
            <person name="Liu W.T."/>
        </authorList>
    </citation>
    <scope>NUCLEOTIDE SEQUENCE [LARGE SCALE GENOMIC DNA]</scope>
    <source>
        <strain evidence="2">DSM 22288 / NBRC 105244 / SMSP</strain>
    </source>
</reference>
<dbReference type="AlphaFoldDB" id="L0HBV9"/>
<name>L0HBV9_METFS</name>
<dbReference type="InterPro" id="IPR016762">
    <property type="entry name" value="Methan_mark_17"/>
</dbReference>
<dbReference type="PIRSF" id="PIRSF019464">
    <property type="entry name" value="UCP019464"/>
    <property type="match status" value="1"/>
</dbReference>
<dbReference type="InParanoid" id="L0HBV9"/>
<dbReference type="RefSeq" id="WP_015284255.1">
    <property type="nucleotide sequence ID" value="NC_019943.1"/>
</dbReference>
<dbReference type="GeneID" id="14308883"/>
<dbReference type="NCBIfam" id="TIGR03291">
    <property type="entry name" value="methan_mark_17"/>
    <property type="match status" value="1"/>
</dbReference>
<evidence type="ECO:0000313" key="1">
    <source>
        <dbReference type="EMBL" id="AGB01291.1"/>
    </source>
</evidence>
<dbReference type="eggNOG" id="arCOG04904">
    <property type="taxonomic scope" value="Archaea"/>
</dbReference>
<keyword evidence="2" id="KW-1185">Reference proteome</keyword>
<reference evidence="2" key="1">
    <citation type="submission" date="2011-12" db="EMBL/GenBank/DDBJ databases">
        <title>Complete sequence of Methanoregula formicicum SMSP.</title>
        <authorList>
            <person name="Lucas S."/>
            <person name="Han J."/>
            <person name="Lapidus A."/>
            <person name="Cheng J.-F."/>
            <person name="Goodwin L."/>
            <person name="Pitluck S."/>
            <person name="Peters L."/>
            <person name="Ovchinnikova G."/>
            <person name="Teshima H."/>
            <person name="Detter J.C."/>
            <person name="Han C."/>
            <person name="Tapia R."/>
            <person name="Land M."/>
            <person name="Hauser L."/>
            <person name="Kyrpides N."/>
            <person name="Ivanova N."/>
            <person name="Pagani I."/>
            <person name="Imachi H."/>
            <person name="Tamaki H."/>
            <person name="Sekiguchi Y."/>
            <person name="Kamagata Y."/>
            <person name="Cadillo-Quiroz H."/>
            <person name="Zinder S."/>
            <person name="Liu W.-T."/>
            <person name="Woyke T."/>
        </authorList>
    </citation>
    <scope>NUCLEOTIDE SEQUENCE [LARGE SCALE GENOMIC DNA]</scope>
    <source>
        <strain evidence="2">DSM 22288 / NBRC 105244 / SMSP</strain>
    </source>
</reference>
<dbReference type="STRING" id="593750.Metfor_0210"/>
<dbReference type="Proteomes" id="UP000010824">
    <property type="component" value="Chromosome"/>
</dbReference>
<dbReference type="OrthoDB" id="52971at2157"/>
<accession>L0HBV9</accession>
<organism evidence="1 2">
    <name type="scientific">Methanoregula formicica (strain DSM 22288 / NBRC 105244 / SMSP)</name>
    <dbReference type="NCBI Taxonomy" id="593750"/>
    <lineage>
        <taxon>Archaea</taxon>
        <taxon>Methanobacteriati</taxon>
        <taxon>Methanobacteriota</taxon>
        <taxon>Stenosarchaea group</taxon>
        <taxon>Methanomicrobia</taxon>
        <taxon>Methanomicrobiales</taxon>
        <taxon>Methanoregulaceae</taxon>
        <taxon>Methanoregula</taxon>
    </lineage>
</organism>